<evidence type="ECO:0000256" key="5">
    <source>
        <dbReference type="ARBA" id="ARBA00022692"/>
    </source>
</evidence>
<dbReference type="AlphaFoldDB" id="A0AAE7E4Z6"/>
<dbReference type="CDD" id="cd17503">
    <property type="entry name" value="MFS_LmrB_MDR_like"/>
    <property type="match status" value="1"/>
</dbReference>
<evidence type="ECO:0000256" key="3">
    <source>
        <dbReference type="ARBA" id="ARBA00022448"/>
    </source>
</evidence>
<dbReference type="NCBIfam" id="TIGR00711">
    <property type="entry name" value="efflux_EmrB"/>
    <property type="match status" value="1"/>
</dbReference>
<feature type="transmembrane region" description="Helical" evidence="8">
    <location>
        <begin position="91"/>
        <end position="117"/>
    </location>
</feature>
<feature type="transmembrane region" description="Helical" evidence="8">
    <location>
        <begin position="177"/>
        <end position="199"/>
    </location>
</feature>
<feature type="transmembrane region" description="Helical" evidence="8">
    <location>
        <begin position="369"/>
        <end position="389"/>
    </location>
</feature>
<keyword evidence="5 8" id="KW-0812">Transmembrane</keyword>
<dbReference type="SUPFAM" id="SSF103473">
    <property type="entry name" value="MFS general substrate transporter"/>
    <property type="match status" value="1"/>
</dbReference>
<reference evidence="10 11" key="1">
    <citation type="submission" date="2020-05" db="EMBL/GenBank/DDBJ databases">
        <title>Complete genome sequencing of Campylobacter and Arcobacter type strains.</title>
        <authorList>
            <person name="Miller W.G."/>
            <person name="Yee E."/>
        </authorList>
    </citation>
    <scope>NUCLEOTIDE SEQUENCE [LARGE SCALE GENOMIC DNA]</scope>
    <source>
        <strain evidence="10 11">LMG 26156</strain>
    </source>
</reference>
<evidence type="ECO:0000256" key="8">
    <source>
        <dbReference type="SAM" id="Phobius"/>
    </source>
</evidence>
<feature type="transmembrane region" description="Helical" evidence="8">
    <location>
        <begin position="242"/>
        <end position="261"/>
    </location>
</feature>
<protein>
    <submittedName>
        <fullName evidence="10">Multidrug resistance efflux protein, EmrB family</fullName>
    </submittedName>
</protein>
<dbReference type="PANTHER" id="PTHR42718">
    <property type="entry name" value="MAJOR FACILITATOR SUPERFAMILY MULTIDRUG TRANSPORTER MFSC"/>
    <property type="match status" value="1"/>
</dbReference>
<feature type="transmembrane region" description="Helical" evidence="8">
    <location>
        <begin position="211"/>
        <end position="230"/>
    </location>
</feature>
<dbReference type="GO" id="GO:0022857">
    <property type="term" value="F:transmembrane transporter activity"/>
    <property type="evidence" value="ECO:0007669"/>
    <property type="project" value="InterPro"/>
</dbReference>
<proteinExistence type="inferred from homology"/>
<sequence length="516" mass="56047">MKKDETSSAKVDGAFNLSPTMFWVAALMLTTANFIAVLNMTIANVSVPHIAGNLGATASQGTWVITAYAIGEAITVPLTGWFAARFGAVKVFVVSMIMFGLFSIVCGLADSLGLLVVARVFQGFSGGPLMPLSQTLLLRLFPKEKAGVAIGMWSMTTLVAPVLGPIVGGYVCDEYSWPWVFFLNSPIVIICGFFAWKILKDFVEPLIKKPIDVTGLTLLIVWIVCLQLVLDEGKDLDWFSSSKIIILSIISFVCFVSFIIWEFYEEHPIVDLKVFRHRGFTISVLTVSLAFGAYFGANVLTPLWLQTLMGYTGTQAGLAACWTGIAGLMVAPFVAKAATTTDARKLVFVGVLWLGLMTFWRGIANTDMAFIDVMLPLFFMGFGLPFFFIPSMGLSLSSVDKNEVDSAAGLLNFVRTLAGAFATSFVSTAWSNKTIENHADLVAITDSDNSIRISMEHSGMSTDLINQTINSMIDKQSVMLATNQVMITLSVVFLFAAFIIWAAPKPIKVPKGISGH</sequence>
<dbReference type="PANTHER" id="PTHR42718:SF9">
    <property type="entry name" value="MAJOR FACILITATOR SUPERFAMILY MULTIDRUG TRANSPORTER MFSC"/>
    <property type="match status" value="1"/>
</dbReference>
<gene>
    <name evidence="10" type="ORF">AVENP_1936</name>
</gene>
<dbReference type="GO" id="GO:0005886">
    <property type="term" value="C:plasma membrane"/>
    <property type="evidence" value="ECO:0007669"/>
    <property type="project" value="UniProtKB-SubCell"/>
</dbReference>
<evidence type="ECO:0000256" key="6">
    <source>
        <dbReference type="ARBA" id="ARBA00022989"/>
    </source>
</evidence>
<dbReference type="PRINTS" id="PR01036">
    <property type="entry name" value="TCRTETB"/>
</dbReference>
<evidence type="ECO:0000256" key="1">
    <source>
        <dbReference type="ARBA" id="ARBA00004651"/>
    </source>
</evidence>
<evidence type="ECO:0000313" key="11">
    <source>
        <dbReference type="Proteomes" id="UP000503482"/>
    </source>
</evidence>
<feature type="transmembrane region" description="Helical" evidence="8">
    <location>
        <begin position="63"/>
        <end position="84"/>
    </location>
</feature>
<dbReference type="RefSeq" id="WP_128357958.1">
    <property type="nucleotide sequence ID" value="NZ_CP053840.1"/>
</dbReference>
<comment type="similarity">
    <text evidence="2">Belongs to the major facilitator superfamily. EmrB family.</text>
</comment>
<dbReference type="InterPro" id="IPR036259">
    <property type="entry name" value="MFS_trans_sf"/>
</dbReference>
<feature type="transmembrane region" description="Helical" evidence="8">
    <location>
        <begin position="123"/>
        <end position="141"/>
    </location>
</feature>
<keyword evidence="7 8" id="KW-0472">Membrane</keyword>
<evidence type="ECO:0000313" key="10">
    <source>
        <dbReference type="EMBL" id="QKF67477.1"/>
    </source>
</evidence>
<dbReference type="EMBL" id="CP053840">
    <property type="protein sequence ID" value="QKF67477.1"/>
    <property type="molecule type" value="Genomic_DNA"/>
</dbReference>
<keyword evidence="6 8" id="KW-1133">Transmembrane helix</keyword>
<dbReference type="KEGG" id="avp:AVENP_1936"/>
<dbReference type="InterPro" id="IPR020846">
    <property type="entry name" value="MFS_dom"/>
</dbReference>
<feature type="transmembrane region" description="Helical" evidence="8">
    <location>
        <begin position="21"/>
        <end position="43"/>
    </location>
</feature>
<feature type="transmembrane region" description="Helical" evidence="8">
    <location>
        <begin position="485"/>
        <end position="503"/>
    </location>
</feature>
<dbReference type="InterPro" id="IPR011701">
    <property type="entry name" value="MFS"/>
</dbReference>
<organism evidence="10 11">
    <name type="scientific">Arcobacter venerupis</name>
    <dbReference type="NCBI Taxonomy" id="1054033"/>
    <lineage>
        <taxon>Bacteria</taxon>
        <taxon>Pseudomonadati</taxon>
        <taxon>Campylobacterota</taxon>
        <taxon>Epsilonproteobacteria</taxon>
        <taxon>Campylobacterales</taxon>
        <taxon>Arcobacteraceae</taxon>
        <taxon>Arcobacter</taxon>
    </lineage>
</organism>
<dbReference type="PROSITE" id="PS50850">
    <property type="entry name" value="MFS"/>
    <property type="match status" value="1"/>
</dbReference>
<evidence type="ECO:0000256" key="7">
    <source>
        <dbReference type="ARBA" id="ARBA00023136"/>
    </source>
</evidence>
<feature type="domain" description="Major facilitator superfamily (MFS) profile" evidence="9">
    <location>
        <begin position="25"/>
        <end position="508"/>
    </location>
</feature>
<keyword evidence="11" id="KW-1185">Reference proteome</keyword>
<dbReference type="Proteomes" id="UP000503482">
    <property type="component" value="Chromosome"/>
</dbReference>
<dbReference type="Gene3D" id="1.20.1720.10">
    <property type="entry name" value="Multidrug resistance protein D"/>
    <property type="match status" value="1"/>
</dbReference>
<keyword evidence="3" id="KW-0813">Transport</keyword>
<evidence type="ECO:0000256" key="4">
    <source>
        <dbReference type="ARBA" id="ARBA00022475"/>
    </source>
</evidence>
<accession>A0AAE7E4Z6</accession>
<dbReference type="Gene3D" id="1.20.1250.20">
    <property type="entry name" value="MFS general substrate transporter like domains"/>
    <property type="match status" value="1"/>
</dbReference>
<evidence type="ECO:0000256" key="2">
    <source>
        <dbReference type="ARBA" id="ARBA00008537"/>
    </source>
</evidence>
<feature type="transmembrane region" description="Helical" evidence="8">
    <location>
        <begin position="316"/>
        <end position="334"/>
    </location>
</feature>
<dbReference type="InterPro" id="IPR004638">
    <property type="entry name" value="EmrB-like"/>
</dbReference>
<feature type="transmembrane region" description="Helical" evidence="8">
    <location>
        <begin position="148"/>
        <end position="171"/>
    </location>
</feature>
<feature type="transmembrane region" description="Helical" evidence="8">
    <location>
        <begin position="346"/>
        <end position="363"/>
    </location>
</feature>
<evidence type="ECO:0000259" key="9">
    <source>
        <dbReference type="PROSITE" id="PS50850"/>
    </source>
</evidence>
<comment type="subcellular location">
    <subcellularLocation>
        <location evidence="1">Cell membrane</location>
        <topology evidence="1">Multi-pass membrane protein</topology>
    </subcellularLocation>
</comment>
<dbReference type="Pfam" id="PF07690">
    <property type="entry name" value="MFS_1"/>
    <property type="match status" value="1"/>
</dbReference>
<name>A0AAE7E4Z6_9BACT</name>
<keyword evidence="4" id="KW-1003">Cell membrane</keyword>
<feature type="transmembrane region" description="Helical" evidence="8">
    <location>
        <begin position="282"/>
        <end position="304"/>
    </location>
</feature>
<feature type="transmembrane region" description="Helical" evidence="8">
    <location>
        <begin position="410"/>
        <end position="430"/>
    </location>
</feature>